<evidence type="ECO:0000313" key="1">
    <source>
        <dbReference type="EMBL" id="GAG86310.1"/>
    </source>
</evidence>
<comment type="caution">
    <text evidence="1">The sequence shown here is derived from an EMBL/GenBank/DDBJ whole genome shotgun (WGS) entry which is preliminary data.</text>
</comment>
<dbReference type="EMBL" id="BART01010192">
    <property type="protein sequence ID" value="GAG86310.1"/>
    <property type="molecule type" value="Genomic_DNA"/>
</dbReference>
<accession>X1AUB0</accession>
<name>X1AUB0_9ZZZZ</name>
<reference evidence="1" key="1">
    <citation type="journal article" date="2014" name="Front. Microbiol.">
        <title>High frequency of phylogenetically diverse reductive dehalogenase-homologous genes in deep subseafloor sedimentary metagenomes.</title>
        <authorList>
            <person name="Kawai M."/>
            <person name="Futagami T."/>
            <person name="Toyoda A."/>
            <person name="Takaki Y."/>
            <person name="Nishi S."/>
            <person name="Hori S."/>
            <person name="Arai W."/>
            <person name="Tsubouchi T."/>
            <person name="Morono Y."/>
            <person name="Uchiyama I."/>
            <person name="Ito T."/>
            <person name="Fujiyama A."/>
            <person name="Inagaki F."/>
            <person name="Takami H."/>
        </authorList>
    </citation>
    <scope>NUCLEOTIDE SEQUENCE</scope>
    <source>
        <strain evidence="1">Expedition CK06-06</strain>
    </source>
</reference>
<sequence>CPGKNLHILLSSGANPSIQGGGSFTSPVPATTQIPPIHEFASEEQSDKVSQVPPKSFLHIPASHTKPVSHSITVLQGSKNPAGPVEGCCFGFLVVPLNV</sequence>
<gene>
    <name evidence="1" type="ORF">S01H4_22290</name>
</gene>
<feature type="non-terminal residue" evidence="1">
    <location>
        <position position="1"/>
    </location>
</feature>
<organism evidence="1">
    <name type="scientific">marine sediment metagenome</name>
    <dbReference type="NCBI Taxonomy" id="412755"/>
    <lineage>
        <taxon>unclassified sequences</taxon>
        <taxon>metagenomes</taxon>
        <taxon>ecological metagenomes</taxon>
    </lineage>
</organism>
<protein>
    <submittedName>
        <fullName evidence="1">Uncharacterized protein</fullName>
    </submittedName>
</protein>
<proteinExistence type="predicted"/>
<dbReference type="AlphaFoldDB" id="X1AUB0"/>